<feature type="transmembrane region" description="Helical" evidence="6">
    <location>
        <begin position="411"/>
        <end position="429"/>
    </location>
</feature>
<sequence length="432" mass="45774">MLRSLSFMAGATLARLLSGAVLMVFIARSLGPQEFGHFVLALSLAMVLALMVEFGHSTYVMRELGRNLEPPVLVLARVLQAKALLSLLFLGAVLVAWAGGWAPPGGAGGFLALCLMALVVTLADFLNVCFRGIQKFSLETRNVVASSVVHVAIVVPVALAWPHWTAVAAAFLVSRSIYLLFSLISFRSAFPGVGRALVGLGSWAGGIRHIRHSVMYAADAGLVTVRGYADVFLISTFLGAAPLGLYQVGMNLVRAVENLGPIIANVFLPKLSGLLDRPADFARHERQLLWLMTGCGLACFAALFLSPIWLLAAVFGERFAPAFALFPIFGLYLLARFIAMALGVLLTARGFQSGRTVAGVVSLGVLVLTAWPLMPAFGVTAVASASVVAALVLLVWFAVRLRSGPWGLRDSISLAALVGIVAAMAYLLITGK</sequence>
<dbReference type="Pfam" id="PF13440">
    <property type="entry name" value="Polysacc_synt_3"/>
    <property type="match status" value="1"/>
</dbReference>
<keyword evidence="2" id="KW-1003">Cell membrane</keyword>
<dbReference type="InterPro" id="IPR050833">
    <property type="entry name" value="Poly_Biosynth_Transport"/>
</dbReference>
<evidence type="ECO:0000256" key="1">
    <source>
        <dbReference type="ARBA" id="ARBA00004651"/>
    </source>
</evidence>
<dbReference type="PANTHER" id="PTHR30250:SF11">
    <property type="entry name" value="O-ANTIGEN TRANSPORTER-RELATED"/>
    <property type="match status" value="1"/>
</dbReference>
<organism evidence="7 8">
    <name type="scientific">Pelomonas nitida</name>
    <dbReference type="NCBI Taxonomy" id="3299027"/>
    <lineage>
        <taxon>Bacteria</taxon>
        <taxon>Pseudomonadati</taxon>
        <taxon>Pseudomonadota</taxon>
        <taxon>Betaproteobacteria</taxon>
        <taxon>Burkholderiales</taxon>
        <taxon>Sphaerotilaceae</taxon>
        <taxon>Roseateles</taxon>
    </lineage>
</organism>
<evidence type="ECO:0000313" key="8">
    <source>
        <dbReference type="Proteomes" id="UP001606305"/>
    </source>
</evidence>
<feature type="transmembrane region" description="Helical" evidence="6">
    <location>
        <begin position="380"/>
        <end position="399"/>
    </location>
</feature>
<feature type="transmembrane region" description="Helical" evidence="6">
    <location>
        <begin position="322"/>
        <end position="345"/>
    </location>
</feature>
<evidence type="ECO:0000256" key="4">
    <source>
        <dbReference type="ARBA" id="ARBA00022989"/>
    </source>
</evidence>
<keyword evidence="8" id="KW-1185">Reference proteome</keyword>
<comment type="subcellular location">
    <subcellularLocation>
        <location evidence="1">Cell membrane</location>
        <topology evidence="1">Multi-pass membrane protein</topology>
    </subcellularLocation>
</comment>
<reference evidence="7 8" key="1">
    <citation type="submission" date="2024-09" db="EMBL/GenBank/DDBJ databases">
        <title>Novel species of the genus Pelomonas and Roseateles isolated from streams.</title>
        <authorList>
            <person name="Lu H."/>
        </authorList>
    </citation>
    <scope>NUCLEOTIDE SEQUENCE [LARGE SCALE GENOMIC DNA]</scope>
    <source>
        <strain evidence="7 8">BYS96W</strain>
    </source>
</reference>
<feature type="transmembrane region" description="Helical" evidence="6">
    <location>
        <begin position="142"/>
        <end position="161"/>
    </location>
</feature>
<dbReference type="EMBL" id="JBIGIA010000005">
    <property type="protein sequence ID" value="MFG6456819.1"/>
    <property type="molecule type" value="Genomic_DNA"/>
</dbReference>
<feature type="transmembrane region" description="Helical" evidence="6">
    <location>
        <begin position="288"/>
        <end position="310"/>
    </location>
</feature>
<evidence type="ECO:0000256" key="3">
    <source>
        <dbReference type="ARBA" id="ARBA00022692"/>
    </source>
</evidence>
<proteinExistence type="predicted"/>
<evidence type="ECO:0000256" key="2">
    <source>
        <dbReference type="ARBA" id="ARBA00022475"/>
    </source>
</evidence>
<evidence type="ECO:0000313" key="7">
    <source>
        <dbReference type="EMBL" id="MFG6456819.1"/>
    </source>
</evidence>
<evidence type="ECO:0000256" key="5">
    <source>
        <dbReference type="ARBA" id="ARBA00023136"/>
    </source>
</evidence>
<feature type="transmembrane region" description="Helical" evidence="6">
    <location>
        <begin position="357"/>
        <end position="374"/>
    </location>
</feature>
<name>A0ABW7G4N3_9BURK</name>
<feature type="transmembrane region" description="Helical" evidence="6">
    <location>
        <begin position="110"/>
        <end position="130"/>
    </location>
</feature>
<accession>A0ABW7G4N3</accession>
<evidence type="ECO:0000256" key="6">
    <source>
        <dbReference type="SAM" id="Phobius"/>
    </source>
</evidence>
<comment type="caution">
    <text evidence="7">The sequence shown here is derived from an EMBL/GenBank/DDBJ whole genome shotgun (WGS) entry which is preliminary data.</text>
</comment>
<feature type="transmembrane region" description="Helical" evidence="6">
    <location>
        <begin position="74"/>
        <end position="98"/>
    </location>
</feature>
<feature type="transmembrane region" description="Helical" evidence="6">
    <location>
        <begin position="35"/>
        <end position="54"/>
    </location>
</feature>
<dbReference type="RefSeq" id="WP_394487596.1">
    <property type="nucleotide sequence ID" value="NZ_JBIGIA010000005.1"/>
</dbReference>
<keyword evidence="4 6" id="KW-1133">Transmembrane helix</keyword>
<gene>
    <name evidence="7" type="ORF">ACG00X_08230</name>
</gene>
<dbReference type="PANTHER" id="PTHR30250">
    <property type="entry name" value="PST FAMILY PREDICTED COLANIC ACID TRANSPORTER"/>
    <property type="match status" value="1"/>
</dbReference>
<keyword evidence="3 6" id="KW-0812">Transmembrane</keyword>
<protein>
    <submittedName>
        <fullName evidence="7">Oligosaccharide flippase family protein</fullName>
    </submittedName>
</protein>
<feature type="transmembrane region" description="Helical" evidence="6">
    <location>
        <begin position="167"/>
        <end position="186"/>
    </location>
</feature>
<dbReference type="Proteomes" id="UP001606305">
    <property type="component" value="Unassembled WGS sequence"/>
</dbReference>
<keyword evidence="5 6" id="KW-0472">Membrane</keyword>